<evidence type="ECO:0000256" key="1">
    <source>
        <dbReference type="SAM" id="MobiDB-lite"/>
    </source>
</evidence>
<proteinExistence type="predicted"/>
<reference evidence="2" key="2">
    <citation type="submission" date="2020-08" db="EMBL/GenBank/DDBJ databases">
        <title>Plant Genome Project.</title>
        <authorList>
            <person name="Zhang R.-G."/>
        </authorList>
    </citation>
    <scope>NUCLEOTIDE SEQUENCE</scope>
    <source>
        <strain evidence="2">Huo1</strain>
        <tissue evidence="2">Leaf</tissue>
    </source>
</reference>
<sequence>MESPSIASRTDPIRVLFEQLMAGLARVETRIDDYVRRQSSRHTLRSDPEPPHSRAQSRPLEVPLPFTQSPVSGWVHNAAVVMGPIAHIEREDLALGVFAVDVVVTAPAASLDQRGQRQPVPPPIADAMSDSLILDAQFEYSCDDPKDFDCVSNRGMVEGEHCDIPESGLVSTGSILATEATKFIDREAAYSHKGNVSNQAIVVTSNISGEEGKLFDDEPPQPGSWVGPNMRVDGAARRGHYEADGVTPDTRR</sequence>
<dbReference type="AlphaFoldDB" id="A0A8X8W073"/>
<comment type="caution">
    <text evidence="2">The sequence shown here is derived from an EMBL/GenBank/DDBJ whole genome shotgun (WGS) entry which is preliminary data.</text>
</comment>
<gene>
    <name evidence="2" type="ORF">SASPL_154345</name>
</gene>
<organism evidence="2">
    <name type="scientific">Salvia splendens</name>
    <name type="common">Scarlet sage</name>
    <dbReference type="NCBI Taxonomy" id="180675"/>
    <lineage>
        <taxon>Eukaryota</taxon>
        <taxon>Viridiplantae</taxon>
        <taxon>Streptophyta</taxon>
        <taxon>Embryophyta</taxon>
        <taxon>Tracheophyta</taxon>
        <taxon>Spermatophyta</taxon>
        <taxon>Magnoliopsida</taxon>
        <taxon>eudicotyledons</taxon>
        <taxon>Gunneridae</taxon>
        <taxon>Pentapetalae</taxon>
        <taxon>asterids</taxon>
        <taxon>lamiids</taxon>
        <taxon>Lamiales</taxon>
        <taxon>Lamiaceae</taxon>
        <taxon>Nepetoideae</taxon>
        <taxon>Mentheae</taxon>
        <taxon>Salviinae</taxon>
        <taxon>Salvia</taxon>
        <taxon>Salvia subgen. Calosphace</taxon>
        <taxon>core Calosphace</taxon>
    </lineage>
</organism>
<evidence type="ECO:0000313" key="2">
    <source>
        <dbReference type="EMBL" id="KAG6385509.1"/>
    </source>
</evidence>
<feature type="compositionally biased region" description="Basic and acidic residues" evidence="1">
    <location>
        <begin position="234"/>
        <end position="252"/>
    </location>
</feature>
<feature type="region of interest" description="Disordered" evidence="1">
    <location>
        <begin position="38"/>
        <end position="61"/>
    </location>
</feature>
<dbReference type="EMBL" id="PNBA02000022">
    <property type="protein sequence ID" value="KAG6385509.1"/>
    <property type="molecule type" value="Genomic_DNA"/>
</dbReference>
<accession>A0A8X8W073</accession>
<protein>
    <submittedName>
        <fullName evidence="2">Uncharacterized protein</fullName>
    </submittedName>
</protein>
<dbReference type="Proteomes" id="UP000298416">
    <property type="component" value="Unassembled WGS sequence"/>
</dbReference>
<feature type="region of interest" description="Disordered" evidence="1">
    <location>
        <begin position="212"/>
        <end position="252"/>
    </location>
</feature>
<keyword evidence="3" id="KW-1185">Reference proteome</keyword>
<evidence type="ECO:0000313" key="3">
    <source>
        <dbReference type="Proteomes" id="UP000298416"/>
    </source>
</evidence>
<reference evidence="2" key="1">
    <citation type="submission" date="2018-01" db="EMBL/GenBank/DDBJ databases">
        <authorList>
            <person name="Mao J.F."/>
        </authorList>
    </citation>
    <scope>NUCLEOTIDE SEQUENCE</scope>
    <source>
        <strain evidence="2">Huo1</strain>
        <tissue evidence="2">Leaf</tissue>
    </source>
</reference>
<name>A0A8X8W073_SALSN</name>